<feature type="binding site" evidence="5">
    <location>
        <position position="65"/>
    </location>
    <ligand>
        <name>substrate</name>
    </ligand>
</feature>
<evidence type="ECO:0000256" key="7">
    <source>
        <dbReference type="PROSITE-ProRule" id="PRU10100"/>
    </source>
</evidence>
<name>A0A4P9VL97_9GAMM</name>
<dbReference type="InterPro" id="IPR041725">
    <property type="entry name" value="L-asparaginase_I"/>
</dbReference>
<evidence type="ECO:0000256" key="4">
    <source>
        <dbReference type="PIRSR" id="PIRSR001220-1"/>
    </source>
</evidence>
<evidence type="ECO:0000313" key="10">
    <source>
        <dbReference type="EMBL" id="RDH44063.1"/>
    </source>
</evidence>
<dbReference type="InterPro" id="IPR006033">
    <property type="entry name" value="AsnA_fam"/>
</dbReference>
<dbReference type="EC" id="3.5.1.1" evidence="2"/>
<dbReference type="PROSITE" id="PS51732">
    <property type="entry name" value="ASN_GLN_ASE_3"/>
    <property type="match status" value="1"/>
</dbReference>
<feature type="active site" evidence="6">
    <location>
        <position position="19"/>
    </location>
</feature>
<dbReference type="InterPro" id="IPR040919">
    <property type="entry name" value="Asparaginase_C"/>
</dbReference>
<accession>A0A4P9VL97</accession>
<dbReference type="PANTHER" id="PTHR11707:SF28">
    <property type="entry name" value="60 KDA LYSOPHOSPHOLIPASE"/>
    <property type="match status" value="1"/>
</dbReference>
<keyword evidence="11" id="KW-1185">Reference proteome</keyword>
<reference evidence="10 11" key="1">
    <citation type="submission" date="2017-04" db="EMBL/GenBank/DDBJ databases">
        <title>Draft genome sequence of Zooshikella ganghwensis VG4 isolated from Red Sea sediments.</title>
        <authorList>
            <person name="Rehman Z."/>
            <person name="Alam I."/>
            <person name="Kamau A."/>
            <person name="Bajic V."/>
            <person name="Leiknes T."/>
        </authorList>
    </citation>
    <scope>NUCLEOTIDE SEQUENCE [LARGE SCALE GENOMIC DNA]</scope>
    <source>
        <strain evidence="10 11">VG4</strain>
    </source>
</reference>
<evidence type="ECO:0000256" key="2">
    <source>
        <dbReference type="ARBA" id="ARBA00012920"/>
    </source>
</evidence>
<dbReference type="NCBIfam" id="NF006998">
    <property type="entry name" value="PRK09461.1"/>
    <property type="match status" value="1"/>
</dbReference>
<dbReference type="Pfam" id="PF00710">
    <property type="entry name" value="Asparaginase"/>
    <property type="match status" value="1"/>
</dbReference>
<evidence type="ECO:0000259" key="8">
    <source>
        <dbReference type="Pfam" id="PF00710"/>
    </source>
</evidence>
<dbReference type="NCBIfam" id="TIGR00519">
    <property type="entry name" value="asnASE_I"/>
    <property type="match status" value="1"/>
</dbReference>
<dbReference type="InterPro" id="IPR037152">
    <property type="entry name" value="L-asparaginase_N_sf"/>
</dbReference>
<dbReference type="PANTHER" id="PTHR11707">
    <property type="entry name" value="L-ASPARAGINASE"/>
    <property type="match status" value="1"/>
</dbReference>
<dbReference type="PROSITE" id="PS00917">
    <property type="entry name" value="ASN_GLN_ASE_2"/>
    <property type="match status" value="1"/>
</dbReference>
<dbReference type="InterPro" id="IPR027474">
    <property type="entry name" value="L-asparaginase_N"/>
</dbReference>
<dbReference type="Gene3D" id="3.40.50.1170">
    <property type="entry name" value="L-asparaginase, N-terminal domain"/>
    <property type="match status" value="1"/>
</dbReference>
<dbReference type="GO" id="GO:0009066">
    <property type="term" value="P:aspartate family amino acid metabolic process"/>
    <property type="evidence" value="ECO:0007669"/>
    <property type="project" value="UniProtKB-ARBA"/>
</dbReference>
<keyword evidence="3" id="KW-0378">Hydrolase</keyword>
<feature type="domain" description="L-asparaginase N-terminal" evidence="8">
    <location>
        <begin position="10"/>
        <end position="199"/>
    </location>
</feature>
<dbReference type="PIRSF" id="PIRSF001220">
    <property type="entry name" value="L-ASNase_gatD"/>
    <property type="match status" value="1"/>
</dbReference>
<evidence type="ECO:0000256" key="6">
    <source>
        <dbReference type="PROSITE-ProRule" id="PRU10099"/>
    </source>
</evidence>
<dbReference type="PROSITE" id="PS00144">
    <property type="entry name" value="ASN_GLN_ASE_1"/>
    <property type="match status" value="1"/>
</dbReference>
<dbReference type="InterPro" id="IPR036152">
    <property type="entry name" value="Asp/glu_Ase-like_sf"/>
</dbReference>
<organism evidence="10 11">
    <name type="scientific">Zooshikella ganghwensis</name>
    <dbReference type="NCBI Taxonomy" id="202772"/>
    <lineage>
        <taxon>Bacteria</taxon>
        <taxon>Pseudomonadati</taxon>
        <taxon>Pseudomonadota</taxon>
        <taxon>Gammaproteobacteria</taxon>
        <taxon>Oceanospirillales</taxon>
        <taxon>Zooshikellaceae</taxon>
        <taxon>Zooshikella</taxon>
    </lineage>
</organism>
<dbReference type="PIRSF" id="PIRSF500176">
    <property type="entry name" value="L_ASNase"/>
    <property type="match status" value="1"/>
</dbReference>
<dbReference type="InterPro" id="IPR020827">
    <property type="entry name" value="Asparaginase/glutaminase_AS1"/>
</dbReference>
<dbReference type="Gene3D" id="3.40.50.40">
    <property type="match status" value="1"/>
</dbReference>
<dbReference type="AlphaFoldDB" id="A0A4P9VL97"/>
<sequence>MEQCMSCKKKVFIAYTGGTIGMKKTASGWAPAPGFLAEMMQNNPVFHSDIMPQYDIYEFSPLLDSSNMTPRNWVMIAEEVAQRIDDYDGIIVLHGTDTMAYSASALSFMLENLHKPVVFTGSQIPMVEPRTDAIRNLTNSLLIAAHESIPEVSLYFDQYLYRGCRAVKAHCDNLSAFASPNYPPLAVAGINIEVNQQLVRAEPTIEHGGLSLHKEMDPYVGILWLFPGITAEVVSNFLQAPLKGAVIQAYGVGNGPSADPQFVAALQEAHQRGVVLVDCTQCWSGRVNITGYATGTGMAAAGVVSGYDMTPEAALTKLFYLFGKGYSSQQVEQLIQQDLRGELTAHL</sequence>
<comment type="similarity">
    <text evidence="1">Belongs to the asparaginase 1 family.</text>
</comment>
<dbReference type="InterPro" id="IPR006034">
    <property type="entry name" value="Asparaginase/glutaminase-like"/>
</dbReference>
<evidence type="ECO:0000256" key="1">
    <source>
        <dbReference type="ARBA" id="ARBA00010518"/>
    </source>
</evidence>
<dbReference type="Proteomes" id="UP000257039">
    <property type="component" value="Unassembled WGS sequence"/>
</dbReference>
<comment type="caution">
    <text evidence="10">The sequence shown here is derived from an EMBL/GenBank/DDBJ whole genome shotgun (WGS) entry which is preliminary data.</text>
</comment>
<dbReference type="SMART" id="SM00870">
    <property type="entry name" value="Asparaginase"/>
    <property type="match status" value="1"/>
</dbReference>
<feature type="domain" description="Asparaginase/glutaminase C-terminal" evidence="9">
    <location>
        <begin position="220"/>
        <end position="334"/>
    </location>
</feature>
<evidence type="ECO:0000256" key="5">
    <source>
        <dbReference type="PIRSR" id="PIRSR001220-2"/>
    </source>
</evidence>
<dbReference type="GO" id="GO:0004067">
    <property type="term" value="F:asparaginase activity"/>
    <property type="evidence" value="ECO:0007669"/>
    <property type="project" value="UniProtKB-UniRule"/>
</dbReference>
<dbReference type="FunFam" id="3.40.50.1170:FF:000001">
    <property type="entry name" value="L-asparaginase 2"/>
    <property type="match status" value="1"/>
</dbReference>
<evidence type="ECO:0000313" key="11">
    <source>
        <dbReference type="Proteomes" id="UP000257039"/>
    </source>
</evidence>
<dbReference type="InterPro" id="IPR027475">
    <property type="entry name" value="Asparaginase/glutaminase_AS2"/>
</dbReference>
<dbReference type="Pfam" id="PF17763">
    <property type="entry name" value="Asparaginase_C"/>
    <property type="match status" value="1"/>
</dbReference>
<feature type="active site" description="O-isoaspartyl threonine intermediate" evidence="4">
    <location>
        <position position="19"/>
    </location>
</feature>
<dbReference type="InterPro" id="IPR027473">
    <property type="entry name" value="L-asparaginase_C"/>
</dbReference>
<gene>
    <name evidence="10" type="ORF">B9G39_11730</name>
</gene>
<dbReference type="EMBL" id="NDXW01000001">
    <property type="protein sequence ID" value="RDH44063.1"/>
    <property type="molecule type" value="Genomic_DNA"/>
</dbReference>
<dbReference type="SFLD" id="SFLDS00057">
    <property type="entry name" value="Glutaminase/Asparaginase"/>
    <property type="match status" value="1"/>
</dbReference>
<feature type="active site" evidence="7">
    <location>
        <position position="96"/>
    </location>
</feature>
<dbReference type="FunFam" id="3.40.50.40:FF:000001">
    <property type="entry name" value="L-asparaginase 1"/>
    <property type="match status" value="1"/>
</dbReference>
<evidence type="ECO:0000259" key="9">
    <source>
        <dbReference type="Pfam" id="PF17763"/>
    </source>
</evidence>
<dbReference type="PRINTS" id="PR00139">
    <property type="entry name" value="ASNGLNASE"/>
</dbReference>
<dbReference type="CDD" id="cd08963">
    <property type="entry name" value="L-asparaginase_I"/>
    <property type="match status" value="1"/>
</dbReference>
<proteinExistence type="inferred from homology"/>
<protein>
    <recommendedName>
        <fullName evidence="2">asparaginase</fullName>
        <ecNumber evidence="2">3.5.1.1</ecNumber>
    </recommendedName>
</protein>
<evidence type="ECO:0000256" key="3">
    <source>
        <dbReference type="ARBA" id="ARBA00022801"/>
    </source>
</evidence>
<dbReference type="SUPFAM" id="SSF53774">
    <property type="entry name" value="Glutaminase/Asparaginase"/>
    <property type="match status" value="1"/>
</dbReference>
<feature type="binding site" evidence="5">
    <location>
        <begin position="96"/>
        <end position="97"/>
    </location>
    <ligand>
        <name>substrate</name>
    </ligand>
</feature>